<dbReference type="InterPro" id="IPR007476">
    <property type="entry name" value="RdgC"/>
</dbReference>
<accession>A0A4P8L8B0</accession>
<dbReference type="AlphaFoldDB" id="A0A4P8L8B0"/>
<gene>
    <name evidence="1" type="ORF">FDQ92_12175</name>
</gene>
<protein>
    <submittedName>
        <fullName evidence="1">Recombination-associated protein RdgC</fullName>
    </submittedName>
</protein>
<dbReference type="EMBL" id="CP040098">
    <property type="protein sequence ID" value="QCQ22862.1"/>
    <property type="molecule type" value="Genomic_DNA"/>
</dbReference>
<organism evidence="1 2">
    <name type="scientific">Desulfoglaeba alkanexedens ALDC</name>
    <dbReference type="NCBI Taxonomy" id="980445"/>
    <lineage>
        <taxon>Bacteria</taxon>
        <taxon>Pseudomonadati</taxon>
        <taxon>Thermodesulfobacteriota</taxon>
        <taxon>Syntrophobacteria</taxon>
        <taxon>Syntrophobacterales</taxon>
        <taxon>Syntrophobacteraceae</taxon>
        <taxon>Desulfoglaeba</taxon>
    </lineage>
</organism>
<proteinExistence type="predicted"/>
<evidence type="ECO:0000313" key="1">
    <source>
        <dbReference type="EMBL" id="QCQ22862.1"/>
    </source>
</evidence>
<dbReference type="KEGG" id="dax:FDQ92_12175"/>
<dbReference type="Pfam" id="PF04381">
    <property type="entry name" value="RdgC"/>
    <property type="match status" value="1"/>
</dbReference>
<dbReference type="GO" id="GO:0006310">
    <property type="term" value="P:DNA recombination"/>
    <property type="evidence" value="ECO:0007669"/>
    <property type="project" value="InterPro"/>
</dbReference>
<sequence length="378" mass="43434">MTIQSASAAFTRFFVPEPTVEDFWTFVDESLKAGRFDDFPEGAESAAGFASWDDLFDSSFEFASYHRGEYAAFHYRVDQRKVSAIVLKQHVRQAVQTYRKEHEGRGPSRLERQKIREDVRNELIARMLPQPSGCDVVWHPSRHWLLVGTTSLKMIEGFLEHFERHFRLYPVPLYHAQWAMHLLPLSAGEKDHLASLVPLKSPHAMHEGRFLGYEFLTWLWFLTEAGGGTAAVDEGRSAELTLGERIVLSRQDDGRERIICTTQAGALHEARTALQQGKLVEEIQMAARVGDNDYQWVMDRDLWGVKGLKIPRQSSEHEANDPEGRFLETMYFLEEFLTLIDALFLQFLKLRLNPGWESDALPQLKRWIEGNAPDSPPF</sequence>
<evidence type="ECO:0000313" key="2">
    <source>
        <dbReference type="Proteomes" id="UP000298602"/>
    </source>
</evidence>
<reference evidence="1 2" key="2">
    <citation type="submission" date="2019-05" db="EMBL/GenBank/DDBJ databases">
        <authorList>
            <person name="Suflita J.M."/>
            <person name="Marks C.R."/>
        </authorList>
    </citation>
    <scope>NUCLEOTIDE SEQUENCE [LARGE SCALE GENOMIC DNA]</scope>
    <source>
        <strain evidence="1 2">ALDC</strain>
    </source>
</reference>
<dbReference type="RefSeq" id="WP_137425145.1">
    <property type="nucleotide sequence ID" value="NZ_CP040098.1"/>
</dbReference>
<keyword evidence="2" id="KW-1185">Reference proteome</keyword>
<name>A0A4P8L8B0_9BACT</name>
<dbReference type="Proteomes" id="UP000298602">
    <property type="component" value="Chromosome"/>
</dbReference>
<dbReference type="OrthoDB" id="9793997at2"/>
<reference evidence="1 2" key="1">
    <citation type="submission" date="2019-05" db="EMBL/GenBank/DDBJ databases">
        <title>The Complete Genome Sequence of the n-alkane-degrading Desulfoglaeba alkanexedens ALDC reveals multiple alkylsuccinate synthase gene clusters.</title>
        <authorList>
            <person name="Callaghan A.V."/>
            <person name="Davidova I.A."/>
            <person name="Duncan K.E."/>
            <person name="Morris B."/>
            <person name="McInerney M.J."/>
        </authorList>
    </citation>
    <scope>NUCLEOTIDE SEQUENCE [LARGE SCALE GENOMIC DNA]</scope>
    <source>
        <strain evidence="1 2">ALDC</strain>
    </source>
</reference>